<keyword evidence="3" id="KW-1185">Reference proteome</keyword>
<dbReference type="RefSeq" id="WP_311628455.1">
    <property type="nucleotide sequence ID" value="NZ_JAVREN010000001.1"/>
</dbReference>
<evidence type="ECO:0000313" key="2">
    <source>
        <dbReference type="EMBL" id="MDT0305548.1"/>
    </source>
</evidence>
<feature type="region of interest" description="Disordered" evidence="1">
    <location>
        <begin position="146"/>
        <end position="171"/>
    </location>
</feature>
<protein>
    <recommendedName>
        <fullName evidence="4">Lipoprotein</fullName>
    </recommendedName>
</protein>
<comment type="caution">
    <text evidence="2">The sequence shown here is derived from an EMBL/GenBank/DDBJ whole genome shotgun (WGS) entry which is preliminary data.</text>
</comment>
<accession>A0ABU2L2L1</accession>
<name>A0ABU2L2L1_9ACTN</name>
<evidence type="ECO:0000256" key="1">
    <source>
        <dbReference type="SAM" id="MobiDB-lite"/>
    </source>
</evidence>
<feature type="region of interest" description="Disordered" evidence="1">
    <location>
        <begin position="49"/>
        <end position="68"/>
    </location>
</feature>
<organism evidence="2 3">
    <name type="scientific">Streptomyces boetiae</name>
    <dbReference type="NCBI Taxonomy" id="3075541"/>
    <lineage>
        <taxon>Bacteria</taxon>
        <taxon>Bacillati</taxon>
        <taxon>Actinomycetota</taxon>
        <taxon>Actinomycetes</taxon>
        <taxon>Kitasatosporales</taxon>
        <taxon>Streptomycetaceae</taxon>
        <taxon>Streptomyces</taxon>
    </lineage>
</organism>
<evidence type="ECO:0000313" key="3">
    <source>
        <dbReference type="Proteomes" id="UP001183388"/>
    </source>
</evidence>
<reference evidence="3" key="1">
    <citation type="submission" date="2023-07" db="EMBL/GenBank/DDBJ databases">
        <title>30 novel species of actinomycetes from the DSMZ collection.</title>
        <authorList>
            <person name="Nouioui I."/>
        </authorList>
    </citation>
    <scope>NUCLEOTIDE SEQUENCE [LARGE SCALE GENOMIC DNA]</scope>
    <source>
        <strain evidence="3">DSM 44917</strain>
    </source>
</reference>
<sequence length="191" mass="19533">MTTTHTVPLAGTGPRPARARGALLLAFLALLLLSLTACGGGGSDGGGVASVEEGGTGGSGAEEDPAEQAQAFAACLRENGLDVPDPDPATGEIDFERAAQEAGGREALMTAYEACRDLAPPDLQDRPEPDEEQLDGMRDFAACMRENGVDMPDPGPEGFGPDAVDPSAPGFDAALDACREFVEGFRGAETP</sequence>
<proteinExistence type="predicted"/>
<gene>
    <name evidence="2" type="ORF">RM780_01020</name>
</gene>
<dbReference type="Proteomes" id="UP001183388">
    <property type="component" value="Unassembled WGS sequence"/>
</dbReference>
<dbReference type="EMBL" id="JAVREN010000001">
    <property type="protein sequence ID" value="MDT0305548.1"/>
    <property type="molecule type" value="Genomic_DNA"/>
</dbReference>
<evidence type="ECO:0008006" key="4">
    <source>
        <dbReference type="Google" id="ProtNLM"/>
    </source>
</evidence>
<feature type="compositionally biased region" description="Gly residues" evidence="1">
    <location>
        <begin position="49"/>
        <end position="60"/>
    </location>
</feature>